<name>A0A8X7QU67_BRACI</name>
<protein>
    <recommendedName>
        <fullName evidence="2">F-box domain-containing protein</fullName>
    </recommendedName>
</protein>
<dbReference type="Pfam" id="PF12937">
    <property type="entry name" value="F-box-like"/>
    <property type="match status" value="1"/>
</dbReference>
<dbReference type="Proteomes" id="UP000886595">
    <property type="component" value="Unassembled WGS sequence"/>
</dbReference>
<proteinExistence type="predicted"/>
<dbReference type="InterPro" id="IPR001810">
    <property type="entry name" value="F-box_dom"/>
</dbReference>
<feature type="domain" description="F-box" evidence="2">
    <location>
        <begin position="224"/>
        <end position="268"/>
    </location>
</feature>
<dbReference type="PANTHER" id="PTHR38926:SF78">
    <property type="entry name" value="F-BOX DOMAIN-CONTAINING PROTEIN"/>
    <property type="match status" value="1"/>
</dbReference>
<sequence>MASSKSTPIADEKKFEERIKKKRSVTMEHVFTGSGILEPGSYSGKQAMDADGSSDEDDDDDDEDADEDDDDEFDQWFRRTAGEMSFSDYFLSNILSKSNAYEWSVVVAPGRYVTVHPGPLLLIKKISYVPNPPTIIPGDPGCQLYLGVDRTRAESVIGHLIPGFQNEIEVHLPMNETFTIGHSGFERVRFSGYRYVVQGQPEPPPSELRVTAPERRRSTNPRQWTLPLELTSKVFSYLSSSDVAKAAERVCPFFRAAGRDPYAYSDVDLCNLRYGETLIALMCIRRANLAIKSLAVGFSYGPGDFDLNRMYSGRFLEPLQYLGRGLKKLKLVGLDLIGPEHLTPVFAVCAVLTNLELHKLGLVTLEYAMSVASEHCIQLQSFEYSSKEPEDGVLGAVSDATLQRFLTSIPHLTSICLCGVHISDTQLILLLRGRKKLTSLDLSGSSVFTGSFLGDLLNEELVLEVLLLRRCIDLQEVQLKVFFTNLGDKPLFFQKMEDLVITGFQNGGLLQEGFEGRIGRDALLVARPAIKISTYFEGEPAVVFVQAELDRFIFDSFDPVADGDRVGNEAHREWEVQVSDEELDREVYAILGNGVRRKRKMLVYWSEERRDQDV</sequence>
<feature type="compositionally biased region" description="Acidic residues" evidence="1">
    <location>
        <begin position="52"/>
        <end position="72"/>
    </location>
</feature>
<dbReference type="SUPFAM" id="SSF81383">
    <property type="entry name" value="F-box domain"/>
    <property type="match status" value="1"/>
</dbReference>
<dbReference type="OrthoDB" id="10654022at2759"/>
<reference evidence="3 4" key="1">
    <citation type="submission" date="2020-02" db="EMBL/GenBank/DDBJ databases">
        <authorList>
            <person name="Ma Q."/>
            <person name="Huang Y."/>
            <person name="Song X."/>
            <person name="Pei D."/>
        </authorList>
    </citation>
    <scope>NUCLEOTIDE SEQUENCE [LARGE SCALE GENOMIC DNA]</scope>
    <source>
        <strain evidence="3">Sxm20200214</strain>
        <tissue evidence="3">Leaf</tissue>
    </source>
</reference>
<feature type="region of interest" description="Disordered" evidence="1">
    <location>
        <begin position="30"/>
        <end position="72"/>
    </location>
</feature>
<dbReference type="Gene3D" id="3.80.10.10">
    <property type="entry name" value="Ribonuclease Inhibitor"/>
    <property type="match status" value="2"/>
</dbReference>
<gene>
    <name evidence="3" type="ORF">Bca52824_058746</name>
</gene>
<evidence type="ECO:0000256" key="1">
    <source>
        <dbReference type="SAM" id="MobiDB-lite"/>
    </source>
</evidence>
<evidence type="ECO:0000313" key="3">
    <source>
        <dbReference type="EMBL" id="KAG2276191.1"/>
    </source>
</evidence>
<dbReference type="InterPro" id="IPR036047">
    <property type="entry name" value="F-box-like_dom_sf"/>
</dbReference>
<dbReference type="AlphaFoldDB" id="A0A8X7QU67"/>
<dbReference type="InterPro" id="IPR032675">
    <property type="entry name" value="LRR_dom_sf"/>
</dbReference>
<dbReference type="SUPFAM" id="SSF52047">
    <property type="entry name" value="RNI-like"/>
    <property type="match status" value="1"/>
</dbReference>
<dbReference type="PANTHER" id="PTHR38926">
    <property type="entry name" value="F-BOX DOMAIN CONTAINING PROTEIN, EXPRESSED"/>
    <property type="match status" value="1"/>
</dbReference>
<evidence type="ECO:0000313" key="4">
    <source>
        <dbReference type="Proteomes" id="UP000886595"/>
    </source>
</evidence>
<comment type="caution">
    <text evidence="3">The sequence shown here is derived from an EMBL/GenBank/DDBJ whole genome shotgun (WGS) entry which is preliminary data.</text>
</comment>
<keyword evidence="4" id="KW-1185">Reference proteome</keyword>
<accession>A0A8X7QU67</accession>
<organism evidence="3 4">
    <name type="scientific">Brassica carinata</name>
    <name type="common">Ethiopian mustard</name>
    <name type="synonym">Abyssinian cabbage</name>
    <dbReference type="NCBI Taxonomy" id="52824"/>
    <lineage>
        <taxon>Eukaryota</taxon>
        <taxon>Viridiplantae</taxon>
        <taxon>Streptophyta</taxon>
        <taxon>Embryophyta</taxon>
        <taxon>Tracheophyta</taxon>
        <taxon>Spermatophyta</taxon>
        <taxon>Magnoliopsida</taxon>
        <taxon>eudicotyledons</taxon>
        <taxon>Gunneridae</taxon>
        <taxon>Pentapetalae</taxon>
        <taxon>rosids</taxon>
        <taxon>malvids</taxon>
        <taxon>Brassicales</taxon>
        <taxon>Brassicaceae</taxon>
        <taxon>Brassiceae</taxon>
        <taxon>Brassica</taxon>
    </lineage>
</organism>
<evidence type="ECO:0000259" key="2">
    <source>
        <dbReference type="Pfam" id="PF12937"/>
    </source>
</evidence>
<dbReference type="EMBL" id="JAAMPC010000012">
    <property type="protein sequence ID" value="KAG2276191.1"/>
    <property type="molecule type" value="Genomic_DNA"/>
</dbReference>